<evidence type="ECO:0000313" key="2">
    <source>
        <dbReference type="EMBL" id="KAJ9578489.1"/>
    </source>
</evidence>
<protein>
    <submittedName>
        <fullName evidence="2">Uncharacterized protein</fullName>
    </submittedName>
</protein>
<dbReference type="EMBL" id="JASPKZ010008876">
    <property type="protein sequence ID" value="KAJ9578489.1"/>
    <property type="molecule type" value="Genomic_DNA"/>
</dbReference>
<dbReference type="Proteomes" id="UP001233999">
    <property type="component" value="Unassembled WGS sequence"/>
</dbReference>
<keyword evidence="1" id="KW-0472">Membrane</keyword>
<accession>A0AAD8E6F6</accession>
<evidence type="ECO:0000313" key="3">
    <source>
        <dbReference type="Proteomes" id="UP001233999"/>
    </source>
</evidence>
<keyword evidence="1" id="KW-1133">Transmembrane helix</keyword>
<reference evidence="2" key="1">
    <citation type="journal article" date="2023" name="IScience">
        <title>Live-bearing cockroach genome reveals convergent evolutionary mechanisms linked to viviparity in insects and beyond.</title>
        <authorList>
            <person name="Fouks B."/>
            <person name="Harrison M.C."/>
            <person name="Mikhailova A.A."/>
            <person name="Marchal E."/>
            <person name="English S."/>
            <person name="Carruthers M."/>
            <person name="Jennings E.C."/>
            <person name="Chiamaka E.L."/>
            <person name="Frigard R.A."/>
            <person name="Pippel M."/>
            <person name="Attardo G.M."/>
            <person name="Benoit J.B."/>
            <person name="Bornberg-Bauer E."/>
            <person name="Tobe S.S."/>
        </authorList>
    </citation>
    <scope>NUCLEOTIDE SEQUENCE</scope>
    <source>
        <strain evidence="2">Stay&amp;Tobe</strain>
    </source>
</reference>
<proteinExistence type="predicted"/>
<organism evidence="2 3">
    <name type="scientific">Diploptera punctata</name>
    <name type="common">Pacific beetle cockroach</name>
    <dbReference type="NCBI Taxonomy" id="6984"/>
    <lineage>
        <taxon>Eukaryota</taxon>
        <taxon>Metazoa</taxon>
        <taxon>Ecdysozoa</taxon>
        <taxon>Arthropoda</taxon>
        <taxon>Hexapoda</taxon>
        <taxon>Insecta</taxon>
        <taxon>Pterygota</taxon>
        <taxon>Neoptera</taxon>
        <taxon>Polyneoptera</taxon>
        <taxon>Dictyoptera</taxon>
        <taxon>Blattodea</taxon>
        <taxon>Blaberoidea</taxon>
        <taxon>Blaberidae</taxon>
        <taxon>Diplopterinae</taxon>
        <taxon>Diploptera</taxon>
    </lineage>
</organism>
<sequence length="278" mass="32871">NPCLDVIAPEYTSQFLIYIFITIYFIILYNVIIIKLFLRKTYISAWNLIFMVYLKSCNIFRVLQHCVFVYLVDIMKSDTILSLIICVYYIFFQGKFVIVNLFFRIGISIIKLTNYKISQHKVGYFKCNKFIVGLNNSCYKYRYLLVCIFSQIWTQPAAITDKCRHKHNFFERYRHNKRFTSLIDNSSAKVILDAQNKCDILSSEKLFEISKHFSVEKKPGSTLLSKCGCNLMFSDSNTFTQPIDFWISYAIAVTWKHFTSKQIIIQLSFGMLYSYQLW</sequence>
<keyword evidence="1" id="KW-0812">Transmembrane</keyword>
<feature type="transmembrane region" description="Helical" evidence="1">
    <location>
        <begin position="50"/>
        <end position="74"/>
    </location>
</feature>
<gene>
    <name evidence="2" type="ORF">L9F63_005309</name>
</gene>
<keyword evidence="3" id="KW-1185">Reference proteome</keyword>
<feature type="non-terminal residue" evidence="2">
    <location>
        <position position="278"/>
    </location>
</feature>
<evidence type="ECO:0000256" key="1">
    <source>
        <dbReference type="SAM" id="Phobius"/>
    </source>
</evidence>
<reference evidence="2" key="2">
    <citation type="submission" date="2023-05" db="EMBL/GenBank/DDBJ databases">
        <authorList>
            <person name="Fouks B."/>
        </authorList>
    </citation>
    <scope>NUCLEOTIDE SEQUENCE</scope>
    <source>
        <strain evidence="2">Stay&amp;Tobe</strain>
        <tissue evidence="2">Testes</tissue>
    </source>
</reference>
<comment type="caution">
    <text evidence="2">The sequence shown here is derived from an EMBL/GenBank/DDBJ whole genome shotgun (WGS) entry which is preliminary data.</text>
</comment>
<name>A0AAD8E6F6_DIPPU</name>
<feature type="transmembrane region" description="Helical" evidence="1">
    <location>
        <begin position="15"/>
        <end position="38"/>
    </location>
</feature>
<dbReference type="AlphaFoldDB" id="A0AAD8E6F6"/>
<feature type="transmembrane region" description="Helical" evidence="1">
    <location>
        <begin position="80"/>
        <end position="103"/>
    </location>
</feature>
<feature type="non-terminal residue" evidence="2">
    <location>
        <position position="1"/>
    </location>
</feature>